<gene>
    <name evidence="1" type="ORF">KQP761_LOCUS15410</name>
    <name evidence="2" type="ORF">MBJ925_LOCUS12282</name>
</gene>
<dbReference type="EMBL" id="CAJNRE010005584">
    <property type="protein sequence ID" value="CAF2046896.1"/>
    <property type="molecule type" value="Genomic_DNA"/>
</dbReference>
<organism evidence="2 3">
    <name type="scientific">Rotaria magnacalcarata</name>
    <dbReference type="NCBI Taxonomy" id="392030"/>
    <lineage>
        <taxon>Eukaryota</taxon>
        <taxon>Metazoa</taxon>
        <taxon>Spiralia</taxon>
        <taxon>Gnathifera</taxon>
        <taxon>Rotifera</taxon>
        <taxon>Eurotatoria</taxon>
        <taxon>Bdelloidea</taxon>
        <taxon>Philodinida</taxon>
        <taxon>Philodinidae</taxon>
        <taxon>Rotaria</taxon>
    </lineage>
</organism>
<dbReference type="OrthoDB" id="9997648at2759"/>
<proteinExistence type="predicted"/>
<sequence length="849" mass="99890">MNMTRFDNVFQSLNDELELEAKDLNFDLNLNITYDNTQEEQDDIPEYLSVSKSTFKATFLPELCRYYHPVDFGDLQDLAIITHKLSVVNLQRKLWHTYVQCGTGQLNLKERLQKSNFTQALCIWPQQVTFTLITQHYNNVTNENEITQDVYINFVKKIQLQLDVKAAQYQSDFEIIKARIEIDSNELTEKIAKFVSKNDLTTALGLHFDTRITLIECTYIDQLFQFEYLQKNPTEQQIKLAKQICCLAFTKEKSSREHTLFRMGVYYNRIPNSLNILEEILPPSITTLTNATECERLSQQYLKIVRQTKYDLMAIMSTAATINRDENQQKYDIQMAKLWNDQHQLPHNERLSTILITLLDHRQQHILKSVEYIYEIKPDFLVKAPTIRLHIGYVPYTPSRTTFLCEKRHFILPCYPNSNVETTHINLLLTNISTDHLNQLELERRSIYGYHRPTATKPINDHQRMLFYLSRLWNVNEEILEFNFTRLKTFIDRLAIDRMQRFSTSWHKEYLHEDEDTIALEFYLQIDIDLFYMKTCSYGGAQSAIDVPKSLFCIHEPQAQYDIKPCQQLSCCLCHPSYRLTTYRSNQPIIQFGPYQQHLFVNGYRSILNCPATCTTKNIIYVLTCPCNQIDYIGETSVSLASRLSFHQAHVNRIVQEFLLGKQNTFRIRNQIKSFETLVKNDMKLYQHSVHCPSALQWFLDENPEYWSFVPQKLTESQEQDEEKDILTPMMDTNQFTYANDVPLPPNNYRFSFEQKLEIDRFFHEKKYLNSPNLHLDLYQANIVAVLPNNASEALRRFVEALFITHAETKLNTIGHLDQLTKSDSTKEIASIDCNEWCRDLVRRSYSNI</sequence>
<name>A0A816PC63_9BILA</name>
<evidence type="ECO:0000313" key="1">
    <source>
        <dbReference type="EMBL" id="CAF1515820.1"/>
    </source>
</evidence>
<dbReference type="EMBL" id="CAJNOW010007521">
    <property type="protein sequence ID" value="CAF1515820.1"/>
    <property type="molecule type" value="Genomic_DNA"/>
</dbReference>
<evidence type="ECO:0000313" key="2">
    <source>
        <dbReference type="EMBL" id="CAF2046896.1"/>
    </source>
</evidence>
<comment type="caution">
    <text evidence="2">The sequence shown here is derived from an EMBL/GenBank/DDBJ whole genome shotgun (WGS) entry which is preliminary data.</text>
</comment>
<accession>A0A816PC63</accession>
<protein>
    <submittedName>
        <fullName evidence="2">Uncharacterized protein</fullName>
    </submittedName>
</protein>
<dbReference type="Proteomes" id="UP000663824">
    <property type="component" value="Unassembled WGS sequence"/>
</dbReference>
<dbReference type="Proteomes" id="UP000663834">
    <property type="component" value="Unassembled WGS sequence"/>
</dbReference>
<dbReference type="AlphaFoldDB" id="A0A816PC63"/>
<reference evidence="2" key="1">
    <citation type="submission" date="2021-02" db="EMBL/GenBank/DDBJ databases">
        <authorList>
            <person name="Nowell W R."/>
        </authorList>
    </citation>
    <scope>NUCLEOTIDE SEQUENCE</scope>
</reference>
<evidence type="ECO:0000313" key="3">
    <source>
        <dbReference type="Proteomes" id="UP000663824"/>
    </source>
</evidence>